<comment type="pathway">
    <text evidence="2">Glycan metabolism.</text>
</comment>
<evidence type="ECO:0000256" key="3">
    <source>
        <dbReference type="ARBA" id="ARBA00007737"/>
    </source>
</evidence>
<protein>
    <recommendedName>
        <fullName evidence="13">O-fucosyltransferase family protein</fullName>
    </recommendedName>
</protein>
<evidence type="ECO:0000313" key="14">
    <source>
        <dbReference type="EMBL" id="BAT75309.1"/>
    </source>
</evidence>
<keyword evidence="7" id="KW-0735">Signal-anchor</keyword>
<keyword evidence="5" id="KW-0808">Transferase</keyword>
<keyword evidence="12" id="KW-0119">Carbohydrate metabolism</keyword>
<keyword evidence="4" id="KW-0328">Glycosyltransferase</keyword>
<evidence type="ECO:0000256" key="13">
    <source>
        <dbReference type="ARBA" id="ARBA00030350"/>
    </source>
</evidence>
<evidence type="ECO:0000256" key="6">
    <source>
        <dbReference type="ARBA" id="ARBA00022692"/>
    </source>
</evidence>
<dbReference type="GO" id="GO:0005737">
    <property type="term" value="C:cytoplasm"/>
    <property type="evidence" value="ECO:0007669"/>
    <property type="project" value="TreeGrafter"/>
</dbReference>
<keyword evidence="15" id="KW-1185">Reference proteome</keyword>
<keyword evidence="11" id="KW-0294">Fucose metabolism</keyword>
<keyword evidence="8" id="KW-1133">Transmembrane helix</keyword>
<dbReference type="GO" id="GO:0016020">
    <property type="term" value="C:membrane"/>
    <property type="evidence" value="ECO:0007669"/>
    <property type="project" value="UniProtKB-SubCell"/>
</dbReference>
<name>A0A0S3R4A9_PHAAN</name>
<evidence type="ECO:0000256" key="10">
    <source>
        <dbReference type="ARBA" id="ARBA00023180"/>
    </source>
</evidence>
<gene>
    <name evidence="14" type="primary">Vigan.01G315000</name>
    <name evidence="14" type="ORF">VIGAN_01315000</name>
</gene>
<evidence type="ECO:0000313" key="15">
    <source>
        <dbReference type="Proteomes" id="UP000291084"/>
    </source>
</evidence>
<organism evidence="14 15">
    <name type="scientific">Vigna angularis var. angularis</name>
    <dbReference type="NCBI Taxonomy" id="157739"/>
    <lineage>
        <taxon>Eukaryota</taxon>
        <taxon>Viridiplantae</taxon>
        <taxon>Streptophyta</taxon>
        <taxon>Embryophyta</taxon>
        <taxon>Tracheophyta</taxon>
        <taxon>Spermatophyta</taxon>
        <taxon>Magnoliopsida</taxon>
        <taxon>eudicotyledons</taxon>
        <taxon>Gunneridae</taxon>
        <taxon>Pentapetalae</taxon>
        <taxon>rosids</taxon>
        <taxon>fabids</taxon>
        <taxon>Fabales</taxon>
        <taxon>Fabaceae</taxon>
        <taxon>Papilionoideae</taxon>
        <taxon>50 kb inversion clade</taxon>
        <taxon>NPAAA clade</taxon>
        <taxon>indigoferoid/millettioid clade</taxon>
        <taxon>Phaseoleae</taxon>
        <taxon>Vigna</taxon>
    </lineage>
</organism>
<dbReference type="GO" id="GO:0016757">
    <property type="term" value="F:glycosyltransferase activity"/>
    <property type="evidence" value="ECO:0007669"/>
    <property type="project" value="UniProtKB-KW"/>
</dbReference>
<evidence type="ECO:0000256" key="5">
    <source>
        <dbReference type="ARBA" id="ARBA00022679"/>
    </source>
</evidence>
<keyword evidence="6" id="KW-0812">Transmembrane</keyword>
<keyword evidence="10" id="KW-0325">Glycoprotein</keyword>
<dbReference type="PANTHER" id="PTHR31741">
    <property type="entry name" value="OS02G0726500 PROTEIN-RELATED"/>
    <property type="match status" value="1"/>
</dbReference>
<proteinExistence type="inferred from homology"/>
<comment type="subcellular location">
    <subcellularLocation>
        <location evidence="1">Membrane</location>
        <topology evidence="1">Single-pass type II membrane protein</topology>
    </subcellularLocation>
</comment>
<dbReference type="Proteomes" id="UP000291084">
    <property type="component" value="Chromosome 1"/>
</dbReference>
<evidence type="ECO:0000256" key="2">
    <source>
        <dbReference type="ARBA" id="ARBA00004881"/>
    </source>
</evidence>
<evidence type="ECO:0000256" key="8">
    <source>
        <dbReference type="ARBA" id="ARBA00022989"/>
    </source>
</evidence>
<evidence type="ECO:0000256" key="7">
    <source>
        <dbReference type="ARBA" id="ARBA00022968"/>
    </source>
</evidence>
<dbReference type="InterPro" id="IPR019378">
    <property type="entry name" value="GDP-Fuc_O-FucTrfase"/>
</dbReference>
<evidence type="ECO:0000256" key="1">
    <source>
        <dbReference type="ARBA" id="ARBA00004606"/>
    </source>
</evidence>
<comment type="similarity">
    <text evidence="3">Belongs to the glycosyltransferase GT106 family.</text>
</comment>
<sequence length="87" mass="10133">MLSMIVMQFKSWTGMDYCENEIAALWDSFNIIRASKSDSRANNNIPPDIQKLRCRACYEALRFSPRIEKMGKTLVERMRSFGPLHCI</sequence>
<evidence type="ECO:0000256" key="11">
    <source>
        <dbReference type="ARBA" id="ARBA00023253"/>
    </source>
</evidence>
<reference evidence="14 15" key="1">
    <citation type="journal article" date="2015" name="Sci. Rep.">
        <title>The power of single molecule real-time sequencing technology in the de novo assembly of a eukaryotic genome.</title>
        <authorList>
            <person name="Sakai H."/>
            <person name="Naito K."/>
            <person name="Ogiso-Tanaka E."/>
            <person name="Takahashi Y."/>
            <person name="Iseki K."/>
            <person name="Muto C."/>
            <person name="Satou K."/>
            <person name="Teruya K."/>
            <person name="Shiroma A."/>
            <person name="Shimoji M."/>
            <person name="Hirano T."/>
            <person name="Itoh T."/>
            <person name="Kaga A."/>
            <person name="Tomooka N."/>
        </authorList>
    </citation>
    <scope>NUCLEOTIDE SEQUENCE [LARGE SCALE GENOMIC DNA]</scope>
    <source>
        <strain evidence="15">cv. Shumari</strain>
    </source>
</reference>
<dbReference type="GO" id="GO:0006004">
    <property type="term" value="P:fucose metabolic process"/>
    <property type="evidence" value="ECO:0007669"/>
    <property type="project" value="UniProtKB-KW"/>
</dbReference>
<evidence type="ECO:0000256" key="4">
    <source>
        <dbReference type="ARBA" id="ARBA00022676"/>
    </source>
</evidence>
<keyword evidence="9" id="KW-0472">Membrane</keyword>
<dbReference type="PANTHER" id="PTHR31741:SF67">
    <property type="entry name" value="O-FUCOSYLTRANSFERASE FAMILY PROTEIN"/>
    <property type="match status" value="1"/>
</dbReference>
<evidence type="ECO:0000256" key="12">
    <source>
        <dbReference type="ARBA" id="ARBA00023277"/>
    </source>
</evidence>
<evidence type="ECO:0000256" key="9">
    <source>
        <dbReference type="ARBA" id="ARBA00023136"/>
    </source>
</evidence>
<dbReference type="EMBL" id="AP015034">
    <property type="protein sequence ID" value="BAT75309.1"/>
    <property type="molecule type" value="Genomic_DNA"/>
</dbReference>
<dbReference type="AlphaFoldDB" id="A0A0S3R4A9"/>
<dbReference type="Pfam" id="PF10250">
    <property type="entry name" value="O-FucT"/>
    <property type="match status" value="1"/>
</dbReference>
<accession>A0A0S3R4A9</accession>